<sequence length="797" mass="83824">MTRAAILALLSHWRRQPLQLAMLLIGLALATALWSGVQAINAEARSSYDRAAATLGQDTLDRLSRPGGATLEDFVTLRRAGWLVSPVIEGRIAEPARLQILGVDPLTAPPQAGLSALAGDGDILADFLGPGLLLVAPETAAELEGSDLPPRRIAPDLAPGIAVTDITTAQALLDRERLSYLTLAPEQPFGLPPLESVTDLSRSTPEDGTDLAELTDSFHLNLTAFGLLAFGVGLFIVQSAIGLAFEQRRQTFRTLRALGLPLRRLVLLLAAELAGFALIAGTLGLALGYAIAAALLPGVAGTLRGLYGAPVSGVLDFDPVWALAGLGITLAGTALAGAQALWTVARMPLLAPAQPRAWAMASARMLTMQGVAAGLLLALALGLTLTAESLIAAFASLAALLLGAALALPPLLIAALRAARPLARGPVGEWLLADARQQVPALSLALMALLLALAANVGVGTMVGSFRTTFTGWLDQRLAAELYVTAPDEATAARARAIAAEDARAVLPTLSTDLDVLGRPATLVGVPDAPTYREDFPLIDAAPDAWDRVADGSGILVNEQLYRGADLSLGNPLRLSEDWQVPVAGVYADYGNPAGEVRIGLGPMSERYPDLPLLRFSVRIDPEDAPALADRLRQEASLPDQAVVNQAEVKAISLRVFEQTFLVTGALNVLTLGVAGIAVLTSLLTLSSLRLPQLAPLWALGMRPGRLARLDVARTLLLALLTWVLSVPVGLTLAWVLLAKVNVAAFGWRLPMLLFPGDWLWLGLAALAAAGLACLWPALRLTRLPPSRLLRIFANDR</sequence>
<keyword evidence="2" id="KW-1003">Cell membrane</keyword>
<keyword evidence="3 6" id="KW-0812">Transmembrane</keyword>
<dbReference type="Pfam" id="PF02687">
    <property type="entry name" value="FtsX"/>
    <property type="match status" value="2"/>
</dbReference>
<gene>
    <name evidence="8" type="ORF">SAMN04515678_107175</name>
</gene>
<feature type="transmembrane region" description="Helical" evidence="6">
    <location>
        <begin position="759"/>
        <end position="779"/>
    </location>
</feature>
<feature type="transmembrane region" description="Helical" evidence="6">
    <location>
        <begin position="319"/>
        <end position="345"/>
    </location>
</feature>
<proteinExistence type="predicted"/>
<evidence type="ECO:0000256" key="4">
    <source>
        <dbReference type="ARBA" id="ARBA00022989"/>
    </source>
</evidence>
<feature type="transmembrane region" description="Helical" evidence="6">
    <location>
        <begin position="661"/>
        <end position="686"/>
    </location>
</feature>
<reference evidence="8 9" key="1">
    <citation type="submission" date="2016-10" db="EMBL/GenBank/DDBJ databases">
        <authorList>
            <person name="Varghese N."/>
            <person name="Submissions S."/>
        </authorList>
    </citation>
    <scope>NUCLEOTIDE SEQUENCE [LARGE SCALE GENOMIC DNA]</scope>
    <source>
        <strain evidence="9">YIM D21,KCTC 23444,ACCC 10710</strain>
    </source>
</reference>
<keyword evidence="9" id="KW-1185">Reference proteome</keyword>
<feature type="transmembrane region" description="Helical" evidence="6">
    <location>
        <begin position="391"/>
        <end position="418"/>
    </location>
</feature>
<comment type="subcellular location">
    <subcellularLocation>
        <location evidence="1">Cell membrane</location>
        <topology evidence="1">Multi-pass membrane protein</topology>
    </subcellularLocation>
</comment>
<feature type="transmembrane region" description="Helical" evidence="6">
    <location>
        <begin position="224"/>
        <end position="245"/>
    </location>
</feature>
<dbReference type="RefSeq" id="WP_223163071.1">
    <property type="nucleotide sequence ID" value="NZ_FOMS01000007.1"/>
</dbReference>
<feature type="transmembrane region" description="Helical" evidence="6">
    <location>
        <begin position="439"/>
        <end position="459"/>
    </location>
</feature>
<evidence type="ECO:0000256" key="6">
    <source>
        <dbReference type="SAM" id="Phobius"/>
    </source>
</evidence>
<name>A0A1I1YRR0_9RHOB</name>
<dbReference type="PANTHER" id="PTHR30287">
    <property type="entry name" value="MEMBRANE COMPONENT OF PREDICTED ABC SUPERFAMILY METABOLITE UPTAKE TRANSPORTER"/>
    <property type="match status" value="1"/>
</dbReference>
<dbReference type="InterPro" id="IPR003838">
    <property type="entry name" value="ABC3_permease_C"/>
</dbReference>
<feature type="transmembrane region" description="Helical" evidence="6">
    <location>
        <begin position="266"/>
        <end position="299"/>
    </location>
</feature>
<evidence type="ECO:0000313" key="9">
    <source>
        <dbReference type="Proteomes" id="UP000325289"/>
    </source>
</evidence>
<evidence type="ECO:0000256" key="2">
    <source>
        <dbReference type="ARBA" id="ARBA00022475"/>
    </source>
</evidence>
<evidence type="ECO:0000256" key="1">
    <source>
        <dbReference type="ARBA" id="ARBA00004651"/>
    </source>
</evidence>
<evidence type="ECO:0000256" key="3">
    <source>
        <dbReference type="ARBA" id="ARBA00022692"/>
    </source>
</evidence>
<evidence type="ECO:0000313" key="8">
    <source>
        <dbReference type="EMBL" id="SFE22119.1"/>
    </source>
</evidence>
<evidence type="ECO:0000259" key="7">
    <source>
        <dbReference type="Pfam" id="PF02687"/>
    </source>
</evidence>
<dbReference type="InterPro" id="IPR038766">
    <property type="entry name" value="Membrane_comp_ABC_pdt"/>
</dbReference>
<dbReference type="PANTHER" id="PTHR30287:SF2">
    <property type="entry name" value="BLL1001 PROTEIN"/>
    <property type="match status" value="1"/>
</dbReference>
<dbReference type="AlphaFoldDB" id="A0A1I1YRR0"/>
<feature type="transmembrane region" description="Helical" evidence="6">
    <location>
        <begin position="716"/>
        <end position="739"/>
    </location>
</feature>
<dbReference type="EMBL" id="FOMS01000007">
    <property type="protein sequence ID" value="SFE22119.1"/>
    <property type="molecule type" value="Genomic_DNA"/>
</dbReference>
<keyword evidence="5 6" id="KW-0472">Membrane</keyword>
<evidence type="ECO:0000256" key="5">
    <source>
        <dbReference type="ARBA" id="ARBA00023136"/>
    </source>
</evidence>
<feature type="domain" description="ABC3 transporter permease C-terminal" evidence="7">
    <location>
        <begin position="668"/>
        <end position="786"/>
    </location>
</feature>
<organism evidence="8 9">
    <name type="scientific">Roseivivax sediminis</name>
    <dbReference type="NCBI Taxonomy" id="936889"/>
    <lineage>
        <taxon>Bacteria</taxon>
        <taxon>Pseudomonadati</taxon>
        <taxon>Pseudomonadota</taxon>
        <taxon>Alphaproteobacteria</taxon>
        <taxon>Rhodobacterales</taxon>
        <taxon>Roseobacteraceae</taxon>
        <taxon>Roseivivax</taxon>
    </lineage>
</organism>
<dbReference type="Proteomes" id="UP000325289">
    <property type="component" value="Unassembled WGS sequence"/>
</dbReference>
<feature type="transmembrane region" description="Helical" evidence="6">
    <location>
        <begin position="366"/>
        <end position="385"/>
    </location>
</feature>
<feature type="domain" description="ABC3 transporter permease C-terminal" evidence="7">
    <location>
        <begin position="224"/>
        <end position="348"/>
    </location>
</feature>
<accession>A0A1I1YRR0</accession>
<protein>
    <submittedName>
        <fullName evidence="8">Putative ABC transport system permease protein</fullName>
    </submittedName>
</protein>
<dbReference type="GO" id="GO:0005886">
    <property type="term" value="C:plasma membrane"/>
    <property type="evidence" value="ECO:0007669"/>
    <property type="project" value="UniProtKB-SubCell"/>
</dbReference>
<keyword evidence="4 6" id="KW-1133">Transmembrane helix</keyword>